<dbReference type="Gene3D" id="3.40.50.720">
    <property type="entry name" value="NAD(P)-binding Rossmann-like Domain"/>
    <property type="match status" value="1"/>
</dbReference>
<comment type="similarity">
    <text evidence="1">Belongs to the short-chain dehydrogenases/reductases (SDR) family.</text>
</comment>
<comment type="caution">
    <text evidence="4">The sequence shown here is derived from an EMBL/GenBank/DDBJ whole genome shotgun (WGS) entry which is preliminary data.</text>
</comment>
<evidence type="ECO:0000256" key="1">
    <source>
        <dbReference type="ARBA" id="ARBA00006484"/>
    </source>
</evidence>
<dbReference type="PANTHER" id="PTHR42879">
    <property type="entry name" value="3-OXOACYL-(ACYL-CARRIER-PROTEIN) REDUCTASE"/>
    <property type="match status" value="1"/>
</dbReference>
<dbReference type="NCBIfam" id="NF005559">
    <property type="entry name" value="PRK07231.1"/>
    <property type="match status" value="1"/>
</dbReference>
<dbReference type="InterPro" id="IPR057326">
    <property type="entry name" value="KR_dom"/>
</dbReference>
<dbReference type="SMART" id="SM00822">
    <property type="entry name" value="PKS_KR"/>
    <property type="match status" value="1"/>
</dbReference>
<name>A0A8J6Y165_9BACT</name>
<dbReference type="GO" id="GO:0016491">
    <property type="term" value="F:oxidoreductase activity"/>
    <property type="evidence" value="ECO:0007669"/>
    <property type="project" value="UniProtKB-KW"/>
</dbReference>
<dbReference type="InterPro" id="IPR050259">
    <property type="entry name" value="SDR"/>
</dbReference>
<dbReference type="PROSITE" id="PS00061">
    <property type="entry name" value="ADH_SHORT"/>
    <property type="match status" value="1"/>
</dbReference>
<dbReference type="Pfam" id="PF13561">
    <property type="entry name" value="adh_short_C2"/>
    <property type="match status" value="1"/>
</dbReference>
<accession>A0A8J6Y165</accession>
<dbReference type="GO" id="GO:0032787">
    <property type="term" value="P:monocarboxylic acid metabolic process"/>
    <property type="evidence" value="ECO:0007669"/>
    <property type="project" value="UniProtKB-ARBA"/>
</dbReference>
<dbReference type="InterPro" id="IPR002347">
    <property type="entry name" value="SDR_fam"/>
</dbReference>
<dbReference type="PANTHER" id="PTHR42879:SF2">
    <property type="entry name" value="3-OXOACYL-[ACYL-CARRIER-PROTEIN] REDUCTASE FABG"/>
    <property type="match status" value="1"/>
</dbReference>
<sequence>MIFNDSGIDGKTAIVTGGGRGIGREIVKMLAAEGADVTFFYLENREAADALREECGTSGFEVTARQVDVRNAEDCGRAVESVLDRTDRIDILVNNAGVIRDNLLPAFTEEEISDVLATNVLGVFHITGRVAPVMMRQRGGTIINISSVSGEKGGKGQTNYAASKGAINAFTRALAVELAPRKIRVNAVAPGLIDTEMSREVRELAGEQALDRILLGRYGTPAEVASVVCFLASRFGEYINGEIIHVDGGFKMA</sequence>
<dbReference type="InterPro" id="IPR036291">
    <property type="entry name" value="NAD(P)-bd_dom_sf"/>
</dbReference>
<evidence type="ECO:0000313" key="4">
    <source>
        <dbReference type="EMBL" id="MBD3871091.1"/>
    </source>
</evidence>
<keyword evidence="2" id="KW-0560">Oxidoreductase</keyword>
<dbReference type="PRINTS" id="PR00080">
    <property type="entry name" value="SDRFAMILY"/>
</dbReference>
<evidence type="ECO:0000259" key="3">
    <source>
        <dbReference type="SMART" id="SM00822"/>
    </source>
</evidence>
<dbReference type="SUPFAM" id="SSF51735">
    <property type="entry name" value="NAD(P)-binding Rossmann-fold domains"/>
    <property type="match status" value="1"/>
</dbReference>
<protein>
    <submittedName>
        <fullName evidence="4">3-oxoacyl-ACP reductase FabG</fullName>
    </submittedName>
</protein>
<organism evidence="4 5">
    <name type="scientific">Candidatus Sulfomarinibacter kjeldsenii</name>
    <dbReference type="NCBI Taxonomy" id="2885994"/>
    <lineage>
        <taxon>Bacteria</taxon>
        <taxon>Pseudomonadati</taxon>
        <taxon>Acidobacteriota</taxon>
        <taxon>Thermoanaerobaculia</taxon>
        <taxon>Thermoanaerobaculales</taxon>
        <taxon>Candidatus Sulfomarinibacteraceae</taxon>
        <taxon>Candidatus Sulfomarinibacter</taxon>
    </lineage>
</organism>
<dbReference type="NCBIfam" id="NF009466">
    <property type="entry name" value="PRK12826.1-2"/>
    <property type="match status" value="1"/>
</dbReference>
<evidence type="ECO:0000256" key="2">
    <source>
        <dbReference type="ARBA" id="ARBA00023002"/>
    </source>
</evidence>
<evidence type="ECO:0000313" key="5">
    <source>
        <dbReference type="Proteomes" id="UP000598633"/>
    </source>
</evidence>
<dbReference type="FunFam" id="3.40.50.720:FF:000173">
    <property type="entry name" value="3-oxoacyl-[acyl-carrier protein] reductase"/>
    <property type="match status" value="1"/>
</dbReference>
<dbReference type="PRINTS" id="PR00081">
    <property type="entry name" value="GDHRDH"/>
</dbReference>
<feature type="domain" description="Ketoreductase" evidence="3">
    <location>
        <begin position="11"/>
        <end position="196"/>
    </location>
</feature>
<gene>
    <name evidence="4" type="primary">fabG</name>
    <name evidence="4" type="ORF">IFJ97_07025</name>
</gene>
<dbReference type="AlphaFoldDB" id="A0A8J6Y165"/>
<dbReference type="EMBL" id="JACXWA010000114">
    <property type="protein sequence ID" value="MBD3871091.1"/>
    <property type="molecule type" value="Genomic_DNA"/>
</dbReference>
<dbReference type="InterPro" id="IPR020904">
    <property type="entry name" value="Sc_DH/Rdtase_CS"/>
</dbReference>
<proteinExistence type="inferred from homology"/>
<dbReference type="Proteomes" id="UP000598633">
    <property type="component" value="Unassembled WGS sequence"/>
</dbReference>
<reference evidence="4 5" key="1">
    <citation type="submission" date="2020-08" db="EMBL/GenBank/DDBJ databases">
        <title>Acidobacteriota in marine sediments use diverse sulfur dissimilation pathways.</title>
        <authorList>
            <person name="Wasmund K."/>
        </authorList>
    </citation>
    <scope>NUCLEOTIDE SEQUENCE [LARGE SCALE GENOMIC DNA]</scope>
    <source>
        <strain evidence="4">MAG AM3-A</strain>
    </source>
</reference>